<dbReference type="GO" id="GO:0072527">
    <property type="term" value="P:pyrimidine-containing compound metabolic process"/>
    <property type="evidence" value="ECO:0007669"/>
    <property type="project" value="UniProtKB-ARBA"/>
</dbReference>
<gene>
    <name evidence="4" type="ORF">GcM1_241127</name>
</gene>
<comment type="caution">
    <text evidence="4">The sequence shown here is derived from an EMBL/GenBank/DDBJ whole genome shotgun (WGS) entry which is preliminary data.</text>
</comment>
<dbReference type="EMBL" id="MCBS01024119">
    <property type="protein sequence ID" value="RKF74131.1"/>
    <property type="molecule type" value="Genomic_DNA"/>
</dbReference>
<dbReference type="Proteomes" id="UP000285326">
    <property type="component" value="Unassembled WGS sequence"/>
</dbReference>
<evidence type="ECO:0000256" key="2">
    <source>
        <dbReference type="SAM" id="MobiDB-lite"/>
    </source>
</evidence>
<dbReference type="GO" id="GO:0008270">
    <property type="term" value="F:zinc ion binding"/>
    <property type="evidence" value="ECO:0007669"/>
    <property type="project" value="TreeGrafter"/>
</dbReference>
<dbReference type="Gene3D" id="3.40.140.10">
    <property type="entry name" value="Cytidine Deaminase, domain 2"/>
    <property type="match status" value="1"/>
</dbReference>
<dbReference type="CDD" id="cd01283">
    <property type="entry name" value="cytidine_deaminase"/>
    <property type="match status" value="1"/>
</dbReference>
<evidence type="ECO:0000256" key="1">
    <source>
        <dbReference type="ARBA" id="ARBA00006576"/>
    </source>
</evidence>
<proteinExistence type="inferred from homology"/>
<dbReference type="PANTHER" id="PTHR11644:SF2">
    <property type="entry name" value="CYTIDINE DEAMINASE"/>
    <property type="match status" value="1"/>
</dbReference>
<evidence type="ECO:0000259" key="3">
    <source>
        <dbReference type="PROSITE" id="PS51747"/>
    </source>
</evidence>
<dbReference type="PANTHER" id="PTHR11644">
    <property type="entry name" value="CYTIDINE DEAMINASE"/>
    <property type="match status" value="1"/>
</dbReference>
<dbReference type="InterPro" id="IPR002125">
    <property type="entry name" value="CMP_dCMP_dom"/>
</dbReference>
<dbReference type="Pfam" id="PF00383">
    <property type="entry name" value="dCMP_cyt_deam_1"/>
    <property type="match status" value="1"/>
</dbReference>
<reference evidence="4 5" key="1">
    <citation type="journal article" date="2018" name="BMC Genomics">
        <title>Comparative genome analyses reveal sequence features reflecting distinct modes of host-adaptation between dicot and monocot powdery mildew.</title>
        <authorList>
            <person name="Wu Y."/>
            <person name="Ma X."/>
            <person name="Pan Z."/>
            <person name="Kale S.D."/>
            <person name="Song Y."/>
            <person name="King H."/>
            <person name="Zhang Q."/>
            <person name="Presley C."/>
            <person name="Deng X."/>
            <person name="Wei C.I."/>
            <person name="Xiao S."/>
        </authorList>
    </citation>
    <scope>NUCLEOTIDE SEQUENCE [LARGE SCALE GENOMIC DNA]</scope>
    <source>
        <strain evidence="4">UMSG1</strain>
    </source>
</reference>
<dbReference type="PROSITE" id="PS51747">
    <property type="entry name" value="CYT_DCMP_DEAMINASES_2"/>
    <property type="match status" value="1"/>
</dbReference>
<dbReference type="AlphaFoldDB" id="A0A420IHY0"/>
<comment type="similarity">
    <text evidence="1">Belongs to the cytidine and deoxycytidylate deaminase family.</text>
</comment>
<name>A0A420IHY0_9PEZI</name>
<accession>A0A420IHY0</accession>
<dbReference type="SUPFAM" id="SSF53927">
    <property type="entry name" value="Cytidine deaminase-like"/>
    <property type="match status" value="2"/>
</dbReference>
<sequence>MAEPPKLYKDGIPNDEFHSLYPLITKDLLGALRQRSISAKTHAYCPYSNFPVGATLVTIQGEYFDGANIENAAYPVGICAERTALGTAIFTLSKKNSGDRDDGSCDDQSHRGGGNKNRPEDFNFIALAIATDGENPVSPCGMCRQFIREFCHLNMPILMFNKSGDFIVLCLAELLPMSFGPQALGLGE</sequence>
<feature type="region of interest" description="Disordered" evidence="2">
    <location>
        <begin position="95"/>
        <end position="118"/>
    </location>
</feature>
<feature type="domain" description="CMP/dCMP-type deaminase" evidence="3">
    <location>
        <begin position="27"/>
        <end position="182"/>
    </location>
</feature>
<dbReference type="InterPro" id="IPR050202">
    <property type="entry name" value="Cyt/Deoxycyt_deaminase"/>
</dbReference>
<dbReference type="GO" id="GO:0005829">
    <property type="term" value="C:cytosol"/>
    <property type="evidence" value="ECO:0007669"/>
    <property type="project" value="TreeGrafter"/>
</dbReference>
<feature type="compositionally biased region" description="Basic and acidic residues" evidence="2">
    <location>
        <begin position="96"/>
        <end position="110"/>
    </location>
</feature>
<dbReference type="InterPro" id="IPR016193">
    <property type="entry name" value="Cytidine_deaminase-like"/>
</dbReference>
<evidence type="ECO:0000313" key="5">
    <source>
        <dbReference type="Proteomes" id="UP000285326"/>
    </source>
</evidence>
<dbReference type="GO" id="GO:0004126">
    <property type="term" value="F:cytidine deaminase activity"/>
    <property type="evidence" value="ECO:0007669"/>
    <property type="project" value="TreeGrafter"/>
</dbReference>
<dbReference type="GO" id="GO:0055086">
    <property type="term" value="P:nucleobase-containing small molecule metabolic process"/>
    <property type="evidence" value="ECO:0007669"/>
    <property type="project" value="UniProtKB-ARBA"/>
</dbReference>
<evidence type="ECO:0000313" key="4">
    <source>
        <dbReference type="EMBL" id="RKF74131.1"/>
    </source>
</evidence>
<protein>
    <submittedName>
        <fullName evidence="4">Cytidine deaminase</fullName>
    </submittedName>
</protein>
<organism evidence="4 5">
    <name type="scientific">Golovinomyces cichoracearum</name>
    <dbReference type="NCBI Taxonomy" id="62708"/>
    <lineage>
        <taxon>Eukaryota</taxon>
        <taxon>Fungi</taxon>
        <taxon>Dikarya</taxon>
        <taxon>Ascomycota</taxon>
        <taxon>Pezizomycotina</taxon>
        <taxon>Leotiomycetes</taxon>
        <taxon>Erysiphales</taxon>
        <taxon>Erysiphaceae</taxon>
        <taxon>Golovinomyces</taxon>
    </lineage>
</organism>